<evidence type="ECO:0000313" key="5">
    <source>
        <dbReference type="Proteomes" id="UP000054466"/>
    </source>
</evidence>
<evidence type="ECO:0000259" key="3">
    <source>
        <dbReference type="Pfam" id="PF04082"/>
    </source>
</evidence>
<dbReference type="PANTHER" id="PTHR47425:SF2">
    <property type="entry name" value="FARB-RELATED"/>
    <property type="match status" value="1"/>
</dbReference>
<keyword evidence="1" id="KW-0539">Nucleus</keyword>
<dbReference type="InterPro" id="IPR052761">
    <property type="entry name" value="Fungal_Detox/Toxin_TFs"/>
</dbReference>
<keyword evidence="2" id="KW-0472">Membrane</keyword>
<reference evidence="4 5" key="1">
    <citation type="submission" date="2015-01" db="EMBL/GenBank/DDBJ databases">
        <title>The Genome Sequence of Cladophialophora immunda CBS83496.</title>
        <authorList>
            <consortium name="The Broad Institute Genomics Platform"/>
            <person name="Cuomo C."/>
            <person name="de Hoog S."/>
            <person name="Gorbushina A."/>
            <person name="Stielow B."/>
            <person name="Teixiera M."/>
            <person name="Abouelleil A."/>
            <person name="Chapman S.B."/>
            <person name="Priest M."/>
            <person name="Young S.K."/>
            <person name="Wortman J."/>
            <person name="Nusbaum C."/>
            <person name="Birren B."/>
        </authorList>
    </citation>
    <scope>NUCLEOTIDE SEQUENCE [LARGE SCALE GENOMIC DNA]</scope>
    <source>
        <strain evidence="4 5">CBS 83496</strain>
    </source>
</reference>
<sequence length="555" mass="62247">MILLYTDRFCLGILQEGAVEDTDTIIQTPKDLCDTVWNGSRPSHELIAKDSGRGMGGEPTSLPKYIKQLPREFGLISAVLPAYRQCLCIPGDPLRNELLQNYVRLVRPYCPVICATEIMTAVETNGQNGEPINLLLFQAIMFAGSTFASEEGILLDGFPSRKSAQHELLKRLQLLYELDVEKDQTVVLQSLLTATASCGLPCKIELMWSWLGDCVEIAQELGLHLQSRDIDLGDSQKRLHRALWWLSFSKEQVLAFVLQRQSRVTLKDDIVDGVVDPQCPEPHGDTCRGSSFCSSICGTVFAELLASKIRLSLCLHNILADQDEFLSQKPRSGTSVTSYKHEMRRVVERYYGDLRSWLQNSHYNVYDDAEQAPSSTIHRAELRILFYVVLGLLEHIRLTEGIVEPSQNSALTQDPLDGLRHVTLSVLKIANSLKTDKGMKIFYGITVIPLLIVYNQVAVTAFAAIGWIYYIVFIFIPACGLPIIWFQFLETNNLFLEEIAAVFGEEVALGLSDLSIEQKEELDEQIVKMDTNALANKEWTVPNKPSATIVQHVPQ</sequence>
<dbReference type="VEuPathDB" id="FungiDB:PV07_09127"/>
<evidence type="ECO:0000256" key="1">
    <source>
        <dbReference type="ARBA" id="ARBA00023242"/>
    </source>
</evidence>
<dbReference type="GO" id="GO:0008270">
    <property type="term" value="F:zinc ion binding"/>
    <property type="evidence" value="ECO:0007669"/>
    <property type="project" value="InterPro"/>
</dbReference>
<dbReference type="STRING" id="569365.A0A0D2C6A5"/>
<dbReference type="GO" id="GO:0003677">
    <property type="term" value="F:DNA binding"/>
    <property type="evidence" value="ECO:0007669"/>
    <property type="project" value="InterPro"/>
</dbReference>
<dbReference type="AlphaFoldDB" id="A0A0D2C6A5"/>
<keyword evidence="5" id="KW-1185">Reference proteome</keyword>
<feature type="transmembrane region" description="Helical" evidence="2">
    <location>
        <begin position="467"/>
        <end position="486"/>
    </location>
</feature>
<feature type="transmembrane region" description="Helical" evidence="2">
    <location>
        <begin position="441"/>
        <end position="461"/>
    </location>
</feature>
<dbReference type="OrthoDB" id="6612291at2759"/>
<dbReference type="InterPro" id="IPR007219">
    <property type="entry name" value="XnlR_reg_dom"/>
</dbReference>
<proteinExistence type="predicted"/>
<accession>A0A0D2C6A5</accession>
<dbReference type="CDD" id="cd12148">
    <property type="entry name" value="fungal_TF_MHR"/>
    <property type="match status" value="1"/>
</dbReference>
<keyword evidence="2" id="KW-1133">Transmembrane helix</keyword>
<dbReference type="RefSeq" id="XP_016246211.1">
    <property type="nucleotide sequence ID" value="XM_016396355.1"/>
</dbReference>
<feature type="domain" description="Xylanolytic transcriptional activator regulatory" evidence="3">
    <location>
        <begin position="99"/>
        <end position="270"/>
    </location>
</feature>
<protein>
    <recommendedName>
        <fullName evidence="3">Xylanolytic transcriptional activator regulatory domain-containing protein</fullName>
    </recommendedName>
</protein>
<dbReference type="Pfam" id="PF04082">
    <property type="entry name" value="Fungal_trans"/>
    <property type="match status" value="1"/>
</dbReference>
<organism evidence="4 5">
    <name type="scientific">Cladophialophora immunda</name>
    <dbReference type="NCBI Taxonomy" id="569365"/>
    <lineage>
        <taxon>Eukaryota</taxon>
        <taxon>Fungi</taxon>
        <taxon>Dikarya</taxon>
        <taxon>Ascomycota</taxon>
        <taxon>Pezizomycotina</taxon>
        <taxon>Eurotiomycetes</taxon>
        <taxon>Chaetothyriomycetidae</taxon>
        <taxon>Chaetothyriales</taxon>
        <taxon>Herpotrichiellaceae</taxon>
        <taxon>Cladophialophora</taxon>
    </lineage>
</organism>
<name>A0A0D2C6A5_9EURO</name>
<dbReference type="HOGENOM" id="CLU_490885_0_0_1"/>
<dbReference type="PANTHER" id="PTHR47425">
    <property type="entry name" value="FARB-RELATED"/>
    <property type="match status" value="1"/>
</dbReference>
<gene>
    <name evidence="4" type="ORF">PV07_09127</name>
</gene>
<evidence type="ECO:0000313" key="4">
    <source>
        <dbReference type="EMBL" id="KIW25995.1"/>
    </source>
</evidence>
<dbReference type="GO" id="GO:0006351">
    <property type="term" value="P:DNA-templated transcription"/>
    <property type="evidence" value="ECO:0007669"/>
    <property type="project" value="InterPro"/>
</dbReference>
<keyword evidence="2" id="KW-0812">Transmembrane</keyword>
<dbReference type="Proteomes" id="UP000054466">
    <property type="component" value="Unassembled WGS sequence"/>
</dbReference>
<dbReference type="GeneID" id="27348321"/>
<evidence type="ECO:0000256" key="2">
    <source>
        <dbReference type="SAM" id="Phobius"/>
    </source>
</evidence>
<dbReference type="EMBL" id="KN847044">
    <property type="protein sequence ID" value="KIW25995.1"/>
    <property type="molecule type" value="Genomic_DNA"/>
</dbReference>